<dbReference type="STRING" id="740709.A10D4_03710"/>
<dbReference type="eggNOG" id="ENOG502Z7UT">
    <property type="taxonomic scope" value="Bacteria"/>
</dbReference>
<sequence length="350" mass="38102">MGNEAMSEMLRQSMSNNDLRQCLRITVGASVGFCFAKVFGWSYGVFFTVLPMLLLGLVPVMNGHAARQLLAAGVMCALEVGIIGGLLGGQPVAMTIVAFGLFLYRFRCMARGPLFLFGANGVLMLSIMLHFASYPDTDVNQLIASNLVATLLSIVIAYMLTVFIPDVEPRQPPPAPVQGKEKHRIRHESLLGAGVATLSFLAFQILDLRDSMSAQATTILVLFPMHWNGALIYARRRAMGTILGVAYGLLVQLVLYDWYDNLLLILPLFMFGTLIFSKLHIREASGAGIGFGALTTLGILFGQYLSPSSDLVFSGLYRVSSTLGAIVVAMFACYCLHKLLNQFAATRFGH</sequence>
<name>K2L6K1_9GAMM</name>
<feature type="transmembrane region" description="Helical" evidence="5">
    <location>
        <begin position="212"/>
        <end position="231"/>
    </location>
</feature>
<keyword evidence="8" id="KW-1185">Reference proteome</keyword>
<dbReference type="InterPro" id="IPR016926">
    <property type="entry name" value="UCP029594"/>
</dbReference>
<feature type="transmembrane region" description="Helical" evidence="5">
    <location>
        <begin position="114"/>
        <end position="131"/>
    </location>
</feature>
<dbReference type="AlphaFoldDB" id="K2L6K1"/>
<dbReference type="Pfam" id="PF13515">
    <property type="entry name" value="FUSC_2"/>
    <property type="match status" value="1"/>
</dbReference>
<dbReference type="Pfam" id="PF11168">
    <property type="entry name" value="DUF2955"/>
    <property type="match status" value="1"/>
</dbReference>
<keyword evidence="2 5" id="KW-0812">Transmembrane</keyword>
<feature type="transmembrane region" description="Helical" evidence="5">
    <location>
        <begin position="238"/>
        <end position="256"/>
    </location>
</feature>
<accession>K2L6K1</accession>
<comment type="subcellular location">
    <subcellularLocation>
        <location evidence="1">Membrane</location>
        <topology evidence="1">Multi-pass membrane protein</topology>
    </subcellularLocation>
</comment>
<evidence type="ECO:0000256" key="2">
    <source>
        <dbReference type="ARBA" id="ARBA00022692"/>
    </source>
</evidence>
<dbReference type="GO" id="GO:0016020">
    <property type="term" value="C:membrane"/>
    <property type="evidence" value="ECO:0007669"/>
    <property type="project" value="UniProtKB-SubCell"/>
</dbReference>
<feature type="transmembrane region" description="Helical" evidence="5">
    <location>
        <begin position="262"/>
        <end position="279"/>
    </location>
</feature>
<proteinExistence type="predicted"/>
<dbReference type="PATRIC" id="fig|740709.3.peg.747"/>
<dbReference type="EMBL" id="AMRG01000003">
    <property type="protein sequence ID" value="EKE85420.1"/>
    <property type="molecule type" value="Genomic_DNA"/>
</dbReference>
<feature type="domain" description="Integral membrane bound transporter" evidence="6">
    <location>
        <begin position="199"/>
        <end position="331"/>
    </location>
</feature>
<evidence type="ECO:0000313" key="7">
    <source>
        <dbReference type="EMBL" id="EKE85420.1"/>
    </source>
</evidence>
<dbReference type="InterPro" id="IPR049453">
    <property type="entry name" value="Memb_transporter_dom"/>
</dbReference>
<dbReference type="PIRSF" id="PIRSF029594">
    <property type="entry name" value="UCP029594"/>
    <property type="match status" value="1"/>
</dbReference>
<feature type="transmembrane region" description="Helical" evidence="5">
    <location>
        <begin position="92"/>
        <end position="107"/>
    </location>
</feature>
<dbReference type="InterPro" id="IPR022604">
    <property type="entry name" value="DUF2955"/>
</dbReference>
<feature type="transmembrane region" description="Helical" evidence="5">
    <location>
        <begin position="317"/>
        <end position="337"/>
    </location>
</feature>
<protein>
    <recommendedName>
        <fullName evidence="6">Integral membrane bound transporter domain-containing protein</fullName>
    </recommendedName>
</protein>
<feature type="transmembrane region" description="Helical" evidence="5">
    <location>
        <begin position="286"/>
        <end position="305"/>
    </location>
</feature>
<evidence type="ECO:0000256" key="1">
    <source>
        <dbReference type="ARBA" id="ARBA00004141"/>
    </source>
</evidence>
<evidence type="ECO:0000256" key="5">
    <source>
        <dbReference type="SAM" id="Phobius"/>
    </source>
</evidence>
<evidence type="ECO:0000313" key="8">
    <source>
        <dbReference type="Proteomes" id="UP000014115"/>
    </source>
</evidence>
<evidence type="ECO:0000256" key="3">
    <source>
        <dbReference type="ARBA" id="ARBA00022989"/>
    </source>
</evidence>
<feature type="transmembrane region" description="Helical" evidence="5">
    <location>
        <begin position="185"/>
        <end position="206"/>
    </location>
</feature>
<keyword evidence="4 5" id="KW-0472">Membrane</keyword>
<comment type="caution">
    <text evidence="7">The sequence shown here is derived from an EMBL/GenBank/DDBJ whole genome shotgun (WGS) entry which is preliminary data.</text>
</comment>
<reference evidence="7 8" key="1">
    <citation type="journal article" date="2012" name="J. Bacteriol.">
        <title>Genome Sequence of Idiomarina xiamenensis Type Strain 10-D-4.</title>
        <authorList>
            <person name="Lai Q."/>
            <person name="Wang L."/>
            <person name="Wang W."/>
            <person name="Shao Z."/>
        </authorList>
    </citation>
    <scope>NUCLEOTIDE SEQUENCE [LARGE SCALE GENOMIC DNA]</scope>
    <source>
        <strain evidence="7 8">10-D-4</strain>
    </source>
</reference>
<keyword evidence="3 5" id="KW-1133">Transmembrane helix</keyword>
<gene>
    <name evidence="7" type="ORF">A10D4_03710</name>
</gene>
<organism evidence="7 8">
    <name type="scientific">Idiomarina xiamenensis 10-D-4</name>
    <dbReference type="NCBI Taxonomy" id="740709"/>
    <lineage>
        <taxon>Bacteria</taxon>
        <taxon>Pseudomonadati</taxon>
        <taxon>Pseudomonadota</taxon>
        <taxon>Gammaproteobacteria</taxon>
        <taxon>Alteromonadales</taxon>
        <taxon>Idiomarinaceae</taxon>
        <taxon>Idiomarina</taxon>
    </lineage>
</organism>
<dbReference type="Proteomes" id="UP000014115">
    <property type="component" value="Unassembled WGS sequence"/>
</dbReference>
<feature type="transmembrane region" description="Helical" evidence="5">
    <location>
        <begin position="45"/>
        <end position="62"/>
    </location>
</feature>
<evidence type="ECO:0000259" key="6">
    <source>
        <dbReference type="Pfam" id="PF13515"/>
    </source>
</evidence>
<feature type="transmembrane region" description="Helical" evidence="5">
    <location>
        <begin position="143"/>
        <end position="164"/>
    </location>
</feature>
<evidence type="ECO:0000256" key="4">
    <source>
        <dbReference type="ARBA" id="ARBA00023136"/>
    </source>
</evidence>